<accession>A0A1M6A7X7</accession>
<name>A0A1M6A7X7_9FLAO</name>
<dbReference type="AlphaFoldDB" id="A0A1M6A7X7"/>
<feature type="chain" id="PRO_5012612759" description="Lipoprotein" evidence="1">
    <location>
        <begin position="29"/>
        <end position="246"/>
    </location>
</feature>
<dbReference type="STRING" id="570521.SAMN04488508_101147"/>
<feature type="signal peptide" evidence="1">
    <location>
        <begin position="1"/>
        <end position="28"/>
    </location>
</feature>
<dbReference type="PROSITE" id="PS51257">
    <property type="entry name" value="PROKAR_LIPOPROTEIN"/>
    <property type="match status" value="1"/>
</dbReference>
<protein>
    <recommendedName>
        <fullName evidence="4">Lipoprotein</fullName>
    </recommendedName>
</protein>
<reference evidence="3" key="1">
    <citation type="submission" date="2016-11" db="EMBL/GenBank/DDBJ databases">
        <authorList>
            <person name="Varghese N."/>
            <person name="Submissions S."/>
        </authorList>
    </citation>
    <scope>NUCLEOTIDE SEQUENCE [LARGE SCALE GENOMIC DNA]</scope>
    <source>
        <strain evidence="3">DSM 22623</strain>
    </source>
</reference>
<organism evidence="2 3">
    <name type="scientific">Aquimarina spongiae</name>
    <dbReference type="NCBI Taxonomy" id="570521"/>
    <lineage>
        <taxon>Bacteria</taxon>
        <taxon>Pseudomonadati</taxon>
        <taxon>Bacteroidota</taxon>
        <taxon>Flavobacteriia</taxon>
        <taxon>Flavobacteriales</taxon>
        <taxon>Flavobacteriaceae</taxon>
        <taxon>Aquimarina</taxon>
    </lineage>
</organism>
<keyword evidence="3" id="KW-1185">Reference proteome</keyword>
<dbReference type="RefSeq" id="WP_073312570.1">
    <property type="nucleotide sequence ID" value="NZ_FQYP01000001.1"/>
</dbReference>
<dbReference type="Proteomes" id="UP000184432">
    <property type="component" value="Unassembled WGS sequence"/>
</dbReference>
<proteinExistence type="predicted"/>
<gene>
    <name evidence="2" type="ORF">SAMN04488508_101147</name>
</gene>
<evidence type="ECO:0008006" key="4">
    <source>
        <dbReference type="Google" id="ProtNLM"/>
    </source>
</evidence>
<dbReference type="EMBL" id="FQYP01000001">
    <property type="protein sequence ID" value="SHI32582.1"/>
    <property type="molecule type" value="Genomic_DNA"/>
</dbReference>
<sequence length="246" mass="27927">MKNPTTSYVSIAYSMLILLLFSCSSDNTVDEGPEEEPVPIQEFFFQGTLGEEEFNMKSELYASGVIPPIDDYTFDFGGFGIQKRPRNINGEEVEFCSGSYAFGLFPVIGSDANIVSAKLFIRNIDLDQCSIENERLGLEDAFANQDFTFAEAVGDDRFNQVTFFFFLPDVPGVPENEQDFYRSNEENSNSTFKITNVTREEPNSFAIEGIFSCRMYSHLDETKFKDITDGKFKVRILTNLDRDVNF</sequence>
<evidence type="ECO:0000313" key="3">
    <source>
        <dbReference type="Proteomes" id="UP000184432"/>
    </source>
</evidence>
<evidence type="ECO:0000256" key="1">
    <source>
        <dbReference type="SAM" id="SignalP"/>
    </source>
</evidence>
<keyword evidence="1" id="KW-0732">Signal</keyword>
<evidence type="ECO:0000313" key="2">
    <source>
        <dbReference type="EMBL" id="SHI32582.1"/>
    </source>
</evidence>